<dbReference type="STRING" id="1144548.SAMN05443287_11029"/>
<name>A0A1H7CN91_9ACTN</name>
<dbReference type="Gene3D" id="1.10.620.20">
    <property type="entry name" value="Ribonucleotide Reductase, subunit A"/>
    <property type="match status" value="1"/>
</dbReference>
<evidence type="ECO:0000313" key="2">
    <source>
        <dbReference type="Proteomes" id="UP000198707"/>
    </source>
</evidence>
<dbReference type="CDD" id="cd00657">
    <property type="entry name" value="Ferritin_like"/>
    <property type="match status" value="1"/>
</dbReference>
<dbReference type="RefSeq" id="WP_139217996.1">
    <property type="nucleotide sequence ID" value="NZ_BOPI01000023.1"/>
</dbReference>
<evidence type="ECO:0000313" key="1">
    <source>
        <dbReference type="EMBL" id="SEJ91158.1"/>
    </source>
</evidence>
<sequence>MALIRHDELDSDAVAYRVFGVTRDKKAWRAADIIGDGLRRKDWDRTEIAWRAASRGYYAEQAGLVAAATLAAHTEDAPFRFSLALATADEARHADAFYQYARAIGGDVEPDAQETMEPLDEMLLSLPHMGRALVHTILEGLAADEFILFGEIFAGDPLGRLYEAVRTDEIQHIAIGLNYLSRVSATPAGAELWREHGQQWHDLGFDVTALDSIAKSCGRLTGRDPEKVRAWFVRRHRARLRAAGLSFLEGGEGK</sequence>
<keyword evidence="2" id="KW-1185">Reference proteome</keyword>
<organism evidence="1 2">
    <name type="scientific">Micromonospora phaseoli</name>
    <dbReference type="NCBI Taxonomy" id="1144548"/>
    <lineage>
        <taxon>Bacteria</taxon>
        <taxon>Bacillati</taxon>
        <taxon>Actinomycetota</taxon>
        <taxon>Actinomycetes</taxon>
        <taxon>Micromonosporales</taxon>
        <taxon>Micromonosporaceae</taxon>
        <taxon>Micromonospora</taxon>
    </lineage>
</organism>
<reference evidence="2" key="1">
    <citation type="submission" date="2016-10" db="EMBL/GenBank/DDBJ databases">
        <authorList>
            <person name="Varghese N."/>
            <person name="Submissions S."/>
        </authorList>
    </citation>
    <scope>NUCLEOTIDE SEQUENCE [LARGE SCALE GENOMIC DNA]</scope>
    <source>
        <strain evidence="2">CGMCC 4.7038</strain>
    </source>
</reference>
<dbReference type="InterPro" id="IPR009078">
    <property type="entry name" value="Ferritin-like_SF"/>
</dbReference>
<dbReference type="InterPro" id="IPR012348">
    <property type="entry name" value="RNR-like"/>
</dbReference>
<dbReference type="OrthoDB" id="5500270at2"/>
<dbReference type="GO" id="GO:0016491">
    <property type="term" value="F:oxidoreductase activity"/>
    <property type="evidence" value="ECO:0007669"/>
    <property type="project" value="InterPro"/>
</dbReference>
<dbReference type="EMBL" id="FNYV01000010">
    <property type="protein sequence ID" value="SEJ91158.1"/>
    <property type="molecule type" value="Genomic_DNA"/>
</dbReference>
<accession>A0A1H7CN91</accession>
<gene>
    <name evidence="1" type="ORF">SAMN05443287_11029</name>
</gene>
<dbReference type="SUPFAM" id="SSF47240">
    <property type="entry name" value="Ferritin-like"/>
    <property type="match status" value="1"/>
</dbReference>
<proteinExistence type="predicted"/>
<dbReference type="AlphaFoldDB" id="A0A1H7CN91"/>
<dbReference type="Proteomes" id="UP000198707">
    <property type="component" value="Unassembled WGS sequence"/>
</dbReference>
<evidence type="ECO:0008006" key="3">
    <source>
        <dbReference type="Google" id="ProtNLM"/>
    </source>
</evidence>
<protein>
    <recommendedName>
        <fullName evidence="3">Ferritin-like domain-containing protein</fullName>
    </recommendedName>
</protein>